<reference evidence="2" key="2">
    <citation type="submission" date="2022-06" db="UniProtKB">
        <authorList>
            <consortium name="EnsemblMetazoa"/>
        </authorList>
    </citation>
    <scope>IDENTIFICATION</scope>
    <source>
        <strain evidence="2">PS312</strain>
    </source>
</reference>
<dbReference type="InterPro" id="IPR016187">
    <property type="entry name" value="CTDL_fold"/>
</dbReference>
<dbReference type="PROSITE" id="PS00615">
    <property type="entry name" value="C_TYPE_LECTIN_1"/>
    <property type="match status" value="1"/>
</dbReference>
<dbReference type="SMART" id="SM00042">
    <property type="entry name" value="CUB"/>
    <property type="match status" value="1"/>
</dbReference>
<dbReference type="PROSITE" id="PS01180">
    <property type="entry name" value="CUB"/>
    <property type="match status" value="1"/>
</dbReference>
<accession>A0A2A6BS81</accession>
<accession>A0A8R1YB82</accession>
<dbReference type="InterPro" id="IPR000859">
    <property type="entry name" value="CUB_dom"/>
</dbReference>
<gene>
    <name evidence="2" type="primary">WBGene00103431</name>
</gene>
<proteinExistence type="predicted"/>
<dbReference type="InterPro" id="IPR001304">
    <property type="entry name" value="C-type_lectin-like"/>
</dbReference>
<dbReference type="Proteomes" id="UP000005239">
    <property type="component" value="Unassembled WGS sequence"/>
</dbReference>
<dbReference type="InterPro" id="IPR016186">
    <property type="entry name" value="C-type_lectin-like/link_sf"/>
</dbReference>
<name>A0A2A6BS81_PRIPA</name>
<comment type="caution">
    <text evidence="1">Lacks conserved residue(s) required for the propagation of feature annotation.</text>
</comment>
<dbReference type="CDD" id="cd00037">
    <property type="entry name" value="CLECT"/>
    <property type="match status" value="1"/>
</dbReference>
<dbReference type="Gene3D" id="3.10.100.10">
    <property type="entry name" value="Mannose-Binding Protein A, subunit A"/>
    <property type="match status" value="1"/>
</dbReference>
<dbReference type="SUPFAM" id="SSF49854">
    <property type="entry name" value="Spermadhesin, CUB domain"/>
    <property type="match status" value="1"/>
</dbReference>
<evidence type="ECO:0000313" key="3">
    <source>
        <dbReference type="Proteomes" id="UP000005239"/>
    </source>
</evidence>
<dbReference type="InterPro" id="IPR050976">
    <property type="entry name" value="Snaclec"/>
</dbReference>
<dbReference type="EnsemblMetazoa" id="PPA13877.1">
    <property type="protein sequence ID" value="PPA13877.1"/>
    <property type="gene ID" value="WBGene00103431"/>
</dbReference>
<reference evidence="3" key="1">
    <citation type="journal article" date="2008" name="Nat. Genet.">
        <title>The Pristionchus pacificus genome provides a unique perspective on nematode lifestyle and parasitism.</title>
        <authorList>
            <person name="Dieterich C."/>
            <person name="Clifton S.W."/>
            <person name="Schuster L.N."/>
            <person name="Chinwalla A."/>
            <person name="Delehaunty K."/>
            <person name="Dinkelacker I."/>
            <person name="Fulton L."/>
            <person name="Fulton R."/>
            <person name="Godfrey J."/>
            <person name="Minx P."/>
            <person name="Mitreva M."/>
            <person name="Roeseler W."/>
            <person name="Tian H."/>
            <person name="Witte H."/>
            <person name="Yang S.P."/>
            <person name="Wilson R.K."/>
            <person name="Sommer R.J."/>
        </authorList>
    </citation>
    <scope>NUCLEOTIDE SEQUENCE [LARGE SCALE GENOMIC DNA]</scope>
    <source>
        <strain evidence="3">PS312</strain>
    </source>
</reference>
<evidence type="ECO:0000313" key="2">
    <source>
        <dbReference type="EnsemblMetazoa" id="PPA13877.1"/>
    </source>
</evidence>
<dbReference type="Gene3D" id="2.60.120.290">
    <property type="entry name" value="Spermadhesin, CUB domain"/>
    <property type="match status" value="1"/>
</dbReference>
<dbReference type="InterPro" id="IPR035914">
    <property type="entry name" value="Sperma_CUB_dom_sf"/>
</dbReference>
<protein>
    <submittedName>
        <fullName evidence="2">CUB domain-containing protein</fullName>
    </submittedName>
</protein>
<dbReference type="PROSITE" id="PS50041">
    <property type="entry name" value="C_TYPE_LECTIN_2"/>
    <property type="match status" value="1"/>
</dbReference>
<dbReference type="Pfam" id="PF00431">
    <property type="entry name" value="CUB"/>
    <property type="match status" value="1"/>
</dbReference>
<dbReference type="SUPFAM" id="SSF56436">
    <property type="entry name" value="C-type lectin-like"/>
    <property type="match status" value="1"/>
</dbReference>
<dbReference type="PANTHER" id="PTHR22991:SF40">
    <property type="entry name" value="PROTEIN CBG13490"/>
    <property type="match status" value="1"/>
</dbReference>
<evidence type="ECO:0000256" key="1">
    <source>
        <dbReference type="PROSITE-ProRule" id="PRU00059"/>
    </source>
</evidence>
<dbReference type="OrthoDB" id="10009301at2759"/>
<dbReference type="InterPro" id="IPR018378">
    <property type="entry name" value="C-type_lectin_CS"/>
</dbReference>
<keyword evidence="3" id="KW-1185">Reference proteome</keyword>
<dbReference type="AlphaFoldDB" id="A0A2A6BS81"/>
<organism evidence="2 3">
    <name type="scientific">Pristionchus pacificus</name>
    <name type="common">Parasitic nematode worm</name>
    <dbReference type="NCBI Taxonomy" id="54126"/>
    <lineage>
        <taxon>Eukaryota</taxon>
        <taxon>Metazoa</taxon>
        <taxon>Ecdysozoa</taxon>
        <taxon>Nematoda</taxon>
        <taxon>Chromadorea</taxon>
        <taxon>Rhabditida</taxon>
        <taxon>Rhabditina</taxon>
        <taxon>Diplogasteromorpha</taxon>
        <taxon>Diplogasteroidea</taxon>
        <taxon>Neodiplogasteridae</taxon>
        <taxon>Pristionchus</taxon>
    </lineage>
</organism>
<dbReference type="PANTHER" id="PTHR22991">
    <property type="entry name" value="PROTEIN CBG13490"/>
    <property type="match status" value="1"/>
</dbReference>
<sequence length="234" mass="25957">MSKMPEQSLKSWSDAQMICKKLGANLASIHNERIGQNGDKGTRRWRLTQVSPPPPPNHWPRRGHCVAMHTSSASSGQWMNLDCTAKLPVVCIRMLHQNYNTQETLLFLYIRELPFFLCFYAPVVKPKCSSDPPTEGDINTSPGFPYTASTPCDYFLIVDAGMKVELEIILLEANSCCDSLTLFDGYLRGDVIAKLSGALQNVTQTTATSNVMRVSWQPNGGVNVRGVAMQFRGV</sequence>